<dbReference type="PANTHER" id="PTHR30540">
    <property type="entry name" value="OSMOTIC STRESS POTASSIUM TRANSPORTER"/>
    <property type="match status" value="1"/>
</dbReference>
<dbReference type="OrthoDB" id="504708at2759"/>
<dbReference type="GO" id="GO:0016020">
    <property type="term" value="C:membrane"/>
    <property type="evidence" value="ECO:0007669"/>
    <property type="project" value="InterPro"/>
</dbReference>
<accession>A0A1Y2BKM8</accession>
<evidence type="ECO:0000256" key="1">
    <source>
        <dbReference type="SAM" id="Phobius"/>
    </source>
</evidence>
<sequence>MVKMDEENDSKARPESTEVSNVDLEKYERKILRLSGIKLFALAFSTLGVIYSDIGTSPLYVLNGIWSSSGDAPSEEDVIGGISAIIWAITLLPLIKYVGFALEFETGEGEGGPFALFMALFPKHELADDGRSLTTYPTMDSHDPKKKEGLKRFKWPLFIWTVFGTSLTLADGILTPAVSVVSAVEGIAVAKPGVINDIVPISIVFLLLLFAVQGFGIQRLSICFAPITFIWLLLLGSTGIYNIVQFPGIWRAYDPSRAIMYYDNLAGVLLAITGCEAIFAKSVQPTTSWKVTYIS</sequence>
<comment type="caution">
    <text evidence="3">The sequence shown here is derived from an EMBL/GenBank/DDBJ whole genome shotgun (WGS) entry which is preliminary data.</text>
</comment>
<feature type="transmembrane region" description="Helical" evidence="1">
    <location>
        <begin position="155"/>
        <end position="178"/>
    </location>
</feature>
<feature type="domain" description="K+ potassium transporter integral membrane" evidence="2">
    <location>
        <begin position="42"/>
        <end position="280"/>
    </location>
</feature>
<reference evidence="3 4" key="1">
    <citation type="submission" date="2016-07" db="EMBL/GenBank/DDBJ databases">
        <title>Pervasive Adenine N6-methylation of Active Genes in Fungi.</title>
        <authorList>
            <consortium name="DOE Joint Genome Institute"/>
            <person name="Mondo S.J."/>
            <person name="Dannebaum R.O."/>
            <person name="Kuo R.C."/>
            <person name="Labutti K."/>
            <person name="Haridas S."/>
            <person name="Kuo A."/>
            <person name="Salamov A."/>
            <person name="Ahrendt S.R."/>
            <person name="Lipzen A."/>
            <person name="Sullivan W."/>
            <person name="Andreopoulos W.B."/>
            <person name="Clum A."/>
            <person name="Lindquist E."/>
            <person name="Daum C."/>
            <person name="Ramamoorthy G.K."/>
            <person name="Gryganskyi A."/>
            <person name="Culley D."/>
            <person name="Magnuson J.K."/>
            <person name="James T.Y."/>
            <person name="O'Malley M.A."/>
            <person name="Stajich J.E."/>
            <person name="Spatafora J.W."/>
            <person name="Visel A."/>
            <person name="Grigoriev I.V."/>
        </authorList>
    </citation>
    <scope>NUCLEOTIDE SEQUENCE [LARGE SCALE GENOMIC DNA]</scope>
    <source>
        <strain evidence="3 4">68-887.2</strain>
    </source>
</reference>
<dbReference type="STRING" id="71784.A0A1Y2BKM8"/>
<dbReference type="Pfam" id="PF02705">
    <property type="entry name" value="K_trans"/>
    <property type="match status" value="1"/>
</dbReference>
<feature type="transmembrane region" description="Helical" evidence="1">
    <location>
        <begin position="259"/>
        <end position="280"/>
    </location>
</feature>
<evidence type="ECO:0000313" key="4">
    <source>
        <dbReference type="Proteomes" id="UP000193986"/>
    </source>
</evidence>
<evidence type="ECO:0000313" key="3">
    <source>
        <dbReference type="EMBL" id="ORY35333.1"/>
    </source>
</evidence>
<feature type="transmembrane region" description="Helical" evidence="1">
    <location>
        <begin position="39"/>
        <end position="66"/>
    </location>
</feature>
<dbReference type="AlphaFoldDB" id="A0A1Y2BKM8"/>
<keyword evidence="1" id="KW-1133">Transmembrane helix</keyword>
<organism evidence="3 4">
    <name type="scientific">Naematelia encephala</name>
    <dbReference type="NCBI Taxonomy" id="71784"/>
    <lineage>
        <taxon>Eukaryota</taxon>
        <taxon>Fungi</taxon>
        <taxon>Dikarya</taxon>
        <taxon>Basidiomycota</taxon>
        <taxon>Agaricomycotina</taxon>
        <taxon>Tremellomycetes</taxon>
        <taxon>Tremellales</taxon>
        <taxon>Naemateliaceae</taxon>
        <taxon>Naematelia</taxon>
    </lineage>
</organism>
<dbReference type="PANTHER" id="PTHR30540:SF83">
    <property type="entry name" value="K+ POTASSIUM TRANSPORTER"/>
    <property type="match status" value="1"/>
</dbReference>
<feature type="transmembrane region" description="Helical" evidence="1">
    <location>
        <begin position="229"/>
        <end position="253"/>
    </location>
</feature>
<protein>
    <submittedName>
        <fullName evidence="3">Potassium transporter</fullName>
    </submittedName>
</protein>
<evidence type="ECO:0000259" key="2">
    <source>
        <dbReference type="Pfam" id="PF02705"/>
    </source>
</evidence>
<feature type="transmembrane region" description="Helical" evidence="1">
    <location>
        <begin position="78"/>
        <end position="95"/>
    </location>
</feature>
<keyword evidence="1" id="KW-0472">Membrane</keyword>
<name>A0A1Y2BKM8_9TREE</name>
<dbReference type="InterPro" id="IPR053951">
    <property type="entry name" value="K_trans_N"/>
</dbReference>
<dbReference type="InParanoid" id="A0A1Y2BKM8"/>
<keyword evidence="1" id="KW-0812">Transmembrane</keyword>
<keyword evidence="4" id="KW-1185">Reference proteome</keyword>
<dbReference type="EMBL" id="MCFC01000001">
    <property type="protein sequence ID" value="ORY35333.1"/>
    <property type="molecule type" value="Genomic_DNA"/>
</dbReference>
<dbReference type="InterPro" id="IPR003855">
    <property type="entry name" value="K+_transporter"/>
</dbReference>
<feature type="transmembrane region" description="Helical" evidence="1">
    <location>
        <begin position="198"/>
        <end position="217"/>
    </location>
</feature>
<dbReference type="Proteomes" id="UP000193986">
    <property type="component" value="Unassembled WGS sequence"/>
</dbReference>
<dbReference type="GO" id="GO:0015079">
    <property type="term" value="F:potassium ion transmembrane transporter activity"/>
    <property type="evidence" value="ECO:0007669"/>
    <property type="project" value="InterPro"/>
</dbReference>
<gene>
    <name evidence="3" type="ORF">BCR39DRAFT_1330</name>
</gene>
<proteinExistence type="predicted"/>